<evidence type="ECO:0008006" key="10">
    <source>
        <dbReference type="Google" id="ProtNLM"/>
    </source>
</evidence>
<evidence type="ECO:0000256" key="5">
    <source>
        <dbReference type="ARBA" id="ARBA00023136"/>
    </source>
</evidence>
<dbReference type="PANTHER" id="PTHR11119">
    <property type="entry name" value="XANTHINE-URACIL / VITAMIN C PERMEASE FAMILY MEMBER"/>
    <property type="match status" value="1"/>
</dbReference>
<feature type="transmembrane region" description="Helical" evidence="7">
    <location>
        <begin position="402"/>
        <end position="420"/>
    </location>
</feature>
<protein>
    <recommendedName>
        <fullName evidence="10">Nucleobase-ascorbate transporter 11</fullName>
    </recommendedName>
</protein>
<feature type="transmembrane region" description="Helical" evidence="7">
    <location>
        <begin position="765"/>
        <end position="785"/>
    </location>
</feature>
<feature type="region of interest" description="Disordered" evidence="6">
    <location>
        <begin position="1"/>
        <end position="232"/>
    </location>
</feature>
<proteinExistence type="inferred from homology"/>
<dbReference type="NCBIfam" id="NF037981">
    <property type="entry name" value="NCS2_1"/>
    <property type="match status" value="1"/>
</dbReference>
<comment type="similarity">
    <text evidence="2">Belongs to the nucleobase:cation symporter-2 (NCS2) (TC 2.A.40) family.</text>
</comment>
<feature type="compositionally biased region" description="Basic and acidic residues" evidence="6">
    <location>
        <begin position="25"/>
        <end position="46"/>
    </location>
</feature>
<evidence type="ECO:0000256" key="6">
    <source>
        <dbReference type="SAM" id="MobiDB-lite"/>
    </source>
</evidence>
<dbReference type="Proteomes" id="UP001497457">
    <property type="component" value="Chromosome 5rd"/>
</dbReference>
<keyword evidence="9" id="KW-1185">Reference proteome</keyword>
<feature type="compositionally biased region" description="Gly residues" evidence="6">
    <location>
        <begin position="9"/>
        <end position="20"/>
    </location>
</feature>
<dbReference type="EMBL" id="OZ075115">
    <property type="protein sequence ID" value="CAL5062717.1"/>
    <property type="molecule type" value="Genomic_DNA"/>
</dbReference>
<keyword evidence="3 7" id="KW-0812">Transmembrane</keyword>
<feature type="transmembrane region" description="Helical" evidence="7">
    <location>
        <begin position="314"/>
        <end position="333"/>
    </location>
</feature>
<dbReference type="AlphaFoldDB" id="A0ABC9EU42"/>
<feature type="transmembrane region" description="Helical" evidence="7">
    <location>
        <begin position="459"/>
        <end position="477"/>
    </location>
</feature>
<feature type="transmembrane region" description="Helical" evidence="7">
    <location>
        <begin position="650"/>
        <end position="669"/>
    </location>
</feature>
<feature type="compositionally biased region" description="Low complexity" evidence="6">
    <location>
        <begin position="55"/>
        <end position="66"/>
    </location>
</feature>
<name>A0ABC9EU42_9POAL</name>
<feature type="compositionally biased region" description="Gly residues" evidence="6">
    <location>
        <begin position="163"/>
        <end position="172"/>
    </location>
</feature>
<feature type="transmembrane region" description="Helical" evidence="7">
    <location>
        <begin position="280"/>
        <end position="302"/>
    </location>
</feature>
<gene>
    <name evidence="8" type="ORF">URODEC1_LOCUS98455</name>
</gene>
<evidence type="ECO:0000256" key="2">
    <source>
        <dbReference type="ARBA" id="ARBA00008821"/>
    </source>
</evidence>
<comment type="subcellular location">
    <subcellularLocation>
        <location evidence="1">Membrane</location>
        <topology evidence="1">Multi-pass membrane protein</topology>
    </subcellularLocation>
</comment>
<evidence type="ECO:0000313" key="9">
    <source>
        <dbReference type="Proteomes" id="UP001497457"/>
    </source>
</evidence>
<sequence>MPSSRRTTGRGGGGGGGEGGDGGEEGERVPRFMGNNRDHNPRELRSWARRTGFHSSAFFSGESNSSLASNAVPQPPPPPPPATSRRPPPPRPPPERQRDPYPDTEDDLDPAPPLDLERGPAAPGRGRGGGHGGRPRRRIDLRGELEIPPGFGREEAEPDAGRRGGGGGGGRGDAMRRNGGVERDQAAANAGRNGNGALADAEARKKAEEAEAKRKADEAEARRKKEEEERDAELAAYYQEQWANEEEEGAVDAAAAETAPLHGSSGLRCGITENPGWAPLIFYGIQHYLSIAGSLVFVPLILVPTMGGSDEDTATVISTMLLVSGLTTILHTFLGSRLPLVQGSSFVYLAPALVIANSEEFRDLSENKFKHIMRELQGAILVGSVFQIILGYTGLMSLFLRLINPVVVAPTIAAVGLAFFSYGFPQAGSCVEISLPLILLVLLCTLYMRKISLFGNRIFLVYAVPLSVAIVWAYAFFLTAGGAYNFKGCTSNIPSSNILLDSCRRHLETMRRCRTDVSTAWKTAAWVRIPYPFQWGPPTFHFKTGIVMIIVSLVASVDSLSSYHAASLLVNLSPPTRGVVSRGIGLEGISTFIAGVWGTGTGSTTLTENIHTLETTKMGSRRALQLGAALLVIFSFFGKIGALLASIPVALAASVLCFTWALIVALGLSTLRYTQAASSRNMIIVGFTLFISLSIPAYFQQYEPSSTLILPSYLLPYAAASSGPVHTASTGVSSPFLSNVSAHARGTSSRRITVLTVQIVLQLNYAVNALLSINVVVALLVALLLDNTVPGSRQERGVYIWSDPKSLEVDPATLEPYRLPEKISCWFRWAKCVGI</sequence>
<organism evidence="8 9">
    <name type="scientific">Urochloa decumbens</name>
    <dbReference type="NCBI Taxonomy" id="240449"/>
    <lineage>
        <taxon>Eukaryota</taxon>
        <taxon>Viridiplantae</taxon>
        <taxon>Streptophyta</taxon>
        <taxon>Embryophyta</taxon>
        <taxon>Tracheophyta</taxon>
        <taxon>Spermatophyta</taxon>
        <taxon>Magnoliopsida</taxon>
        <taxon>Liliopsida</taxon>
        <taxon>Poales</taxon>
        <taxon>Poaceae</taxon>
        <taxon>PACMAD clade</taxon>
        <taxon>Panicoideae</taxon>
        <taxon>Panicodae</taxon>
        <taxon>Paniceae</taxon>
        <taxon>Melinidinae</taxon>
        <taxon>Urochloa</taxon>
    </lineage>
</organism>
<dbReference type="GO" id="GO:0016020">
    <property type="term" value="C:membrane"/>
    <property type="evidence" value="ECO:0007669"/>
    <property type="project" value="UniProtKB-SubCell"/>
</dbReference>
<feature type="compositionally biased region" description="Basic and acidic residues" evidence="6">
    <location>
        <begin position="201"/>
        <end position="227"/>
    </location>
</feature>
<keyword evidence="5 7" id="KW-0472">Membrane</keyword>
<evidence type="ECO:0000256" key="3">
    <source>
        <dbReference type="ARBA" id="ARBA00022692"/>
    </source>
</evidence>
<accession>A0ABC9EU42</accession>
<feature type="transmembrane region" description="Helical" evidence="7">
    <location>
        <begin position="426"/>
        <end position="447"/>
    </location>
</feature>
<feature type="transmembrane region" description="Helical" evidence="7">
    <location>
        <begin position="623"/>
        <end position="644"/>
    </location>
</feature>
<feature type="compositionally biased region" description="Basic and acidic residues" evidence="6">
    <location>
        <begin position="152"/>
        <end position="162"/>
    </location>
</feature>
<dbReference type="InterPro" id="IPR006043">
    <property type="entry name" value="NCS2"/>
</dbReference>
<feature type="compositionally biased region" description="Basic and acidic residues" evidence="6">
    <location>
        <begin position="173"/>
        <end position="185"/>
    </location>
</feature>
<keyword evidence="4 7" id="KW-1133">Transmembrane helix</keyword>
<feature type="transmembrane region" description="Helical" evidence="7">
    <location>
        <begin position="681"/>
        <end position="699"/>
    </location>
</feature>
<evidence type="ECO:0000313" key="8">
    <source>
        <dbReference type="EMBL" id="CAL5062717.1"/>
    </source>
</evidence>
<feature type="compositionally biased region" description="Low complexity" evidence="6">
    <location>
        <begin position="186"/>
        <end position="200"/>
    </location>
</feature>
<reference evidence="9" key="1">
    <citation type="submission" date="2024-06" db="EMBL/GenBank/DDBJ databases">
        <authorList>
            <person name="Ryan C."/>
        </authorList>
    </citation>
    <scope>NUCLEOTIDE SEQUENCE [LARGE SCALE GENOMIC DNA]</scope>
</reference>
<evidence type="ECO:0000256" key="4">
    <source>
        <dbReference type="ARBA" id="ARBA00022989"/>
    </source>
</evidence>
<dbReference type="Pfam" id="PF00860">
    <property type="entry name" value="Xan_ur_permease"/>
    <property type="match status" value="1"/>
</dbReference>
<evidence type="ECO:0000256" key="1">
    <source>
        <dbReference type="ARBA" id="ARBA00004141"/>
    </source>
</evidence>
<feature type="compositionally biased region" description="Pro residues" evidence="6">
    <location>
        <begin position="73"/>
        <end position="92"/>
    </location>
</feature>
<evidence type="ECO:0000256" key="7">
    <source>
        <dbReference type="SAM" id="Phobius"/>
    </source>
</evidence>
<reference evidence="8 9" key="2">
    <citation type="submission" date="2024-10" db="EMBL/GenBank/DDBJ databases">
        <authorList>
            <person name="Ryan C."/>
        </authorList>
    </citation>
    <scope>NUCLEOTIDE SEQUENCE [LARGE SCALE GENOMIC DNA]</scope>
</reference>
<feature type="transmembrane region" description="Helical" evidence="7">
    <location>
        <begin position="376"/>
        <end position="395"/>
    </location>
</feature>